<accession>G8LGT1</accession>
<sequence length="378" mass="44176">MFVLQLGAEHLPAFQTHMVDGEVAQVSNVHHFPDGEVKAIGRRIFAQHDLLRAERDIHRHVIHHRAIRIDLKRMLQPRRLNHQTVFLARFQQPFENIDRPDELRAVAGGRMLINLFRLANLYELTAVHDRNTPGHGHRLFLVVGNHHAGHPHALKDIHHFQLHTVTQFFIQGTHRFIEEQQLWPFRQASGQRHALTLATRELMRFTLRELLHVHQAEHLRHAGGDFGFRQFVLLKTKGDILLHRHMGEERVRLEHHVYRALIRRHAGKIDTIQHDLPGGRLFKTGQHTQQGRFTAARCAQKGKNFTFVDSQADVVHGMLTIERFGEVTNFKKRGQRFTDFRLRAGDRVIHGVLSGRNQNWCKRTIRVRIVGRRSRQRD</sequence>
<evidence type="ECO:0000313" key="1">
    <source>
        <dbReference type="EMBL" id="AEW72855.1"/>
    </source>
</evidence>
<organism evidence="1 2">
    <name type="scientific">Enterobacter ludwigii</name>
    <dbReference type="NCBI Taxonomy" id="299767"/>
    <lineage>
        <taxon>Bacteria</taxon>
        <taxon>Pseudomonadati</taxon>
        <taxon>Pseudomonadota</taxon>
        <taxon>Gammaproteobacteria</taxon>
        <taxon>Enterobacterales</taxon>
        <taxon>Enterobacteriaceae</taxon>
        <taxon>Enterobacter</taxon>
        <taxon>Enterobacter cloacae complex</taxon>
    </lineage>
</organism>
<name>G8LGT1_9ENTR</name>
<proteinExistence type="predicted"/>
<dbReference type="eggNOG" id="ENOG5033C0F">
    <property type="taxonomic scope" value="Bacteria"/>
</dbReference>
<protein>
    <submittedName>
        <fullName evidence="1">Uncharacterized protein</fullName>
    </submittedName>
</protein>
<dbReference type="EMBL" id="CP002886">
    <property type="protein sequence ID" value="AEW72855.1"/>
    <property type="molecule type" value="Genomic_DNA"/>
</dbReference>
<dbReference type="AntiFam" id="ANF00095">
    <property type="entry name" value="Shadow ORF (opposite ABC transporters)"/>
</dbReference>
<dbReference type="AlphaFoldDB" id="G8LGT1"/>
<dbReference type="HOGENOM" id="CLU_731015_0_0_6"/>
<dbReference type="Proteomes" id="UP000007838">
    <property type="component" value="Chromosome"/>
</dbReference>
<gene>
    <name evidence="1" type="ORF">EcWSU1_01416</name>
</gene>
<reference evidence="1 2" key="1">
    <citation type="journal article" date="2011" name="Stand. Genomic Sci.">
        <title>Complete genome of the onion pathogen Enterobacter cloacae EcWSU1.</title>
        <authorList>
            <person name="Humann J.L."/>
            <person name="Wildung M."/>
            <person name="Cheng C.H."/>
            <person name="Lee T."/>
            <person name="Stewart J.E."/>
            <person name="Drew J.C."/>
            <person name="Triplett E.W."/>
            <person name="Main D."/>
            <person name="Schroeder B.K."/>
        </authorList>
    </citation>
    <scope>NUCLEOTIDE SEQUENCE [LARGE SCALE GENOMIC DNA]</scope>
    <source>
        <strain evidence="1 2">EcWSU1</strain>
    </source>
</reference>
<evidence type="ECO:0000313" key="2">
    <source>
        <dbReference type="Proteomes" id="UP000007838"/>
    </source>
</evidence>
<dbReference type="KEGG" id="eec:EcWSU1_01416"/>